<dbReference type="RefSeq" id="WP_208242858.1">
    <property type="nucleotide sequence ID" value="NZ_JAGEPF010000012.1"/>
</dbReference>
<organism evidence="1 2">
    <name type="scientific">Actinomadura violacea</name>
    <dbReference type="NCBI Taxonomy" id="2819934"/>
    <lineage>
        <taxon>Bacteria</taxon>
        <taxon>Bacillati</taxon>
        <taxon>Actinomycetota</taxon>
        <taxon>Actinomycetes</taxon>
        <taxon>Streptosporangiales</taxon>
        <taxon>Thermomonosporaceae</taxon>
        <taxon>Actinomadura</taxon>
    </lineage>
</organism>
<dbReference type="Proteomes" id="UP000680206">
    <property type="component" value="Unassembled WGS sequence"/>
</dbReference>
<evidence type="ECO:0000313" key="1">
    <source>
        <dbReference type="EMBL" id="MBO2459837.1"/>
    </source>
</evidence>
<sequence length="82" mass="9501">MKTLEAIYEAERKEACRGGHHKFVTWKTDDEGRLYWDCAYGCGHRHRRDPVTEEEAAAEANCASYERERQIAAKRASRKDAN</sequence>
<keyword evidence="2" id="KW-1185">Reference proteome</keyword>
<dbReference type="EMBL" id="JAGEPF010000012">
    <property type="protein sequence ID" value="MBO2459837.1"/>
    <property type="molecule type" value="Genomic_DNA"/>
</dbReference>
<accession>A0ABS3RSX9</accession>
<reference evidence="1 2" key="1">
    <citation type="submission" date="2021-03" db="EMBL/GenBank/DDBJ databases">
        <title>Actinomadura violae sp. nov., isolated from lichen in Thailand.</title>
        <authorList>
            <person name="Kanchanasin P."/>
            <person name="Saeng-In P."/>
            <person name="Phongsopitanun W."/>
            <person name="Yuki M."/>
            <person name="Kudo T."/>
            <person name="Ohkuma M."/>
            <person name="Tanasupawat S."/>
        </authorList>
    </citation>
    <scope>NUCLEOTIDE SEQUENCE [LARGE SCALE GENOMIC DNA]</scope>
    <source>
        <strain evidence="1 2">LCR2-06</strain>
    </source>
</reference>
<comment type="caution">
    <text evidence="1">The sequence shown here is derived from an EMBL/GenBank/DDBJ whole genome shotgun (WGS) entry which is preliminary data.</text>
</comment>
<protein>
    <submittedName>
        <fullName evidence="1">Uncharacterized protein</fullName>
    </submittedName>
</protein>
<evidence type="ECO:0000313" key="2">
    <source>
        <dbReference type="Proteomes" id="UP000680206"/>
    </source>
</evidence>
<proteinExistence type="predicted"/>
<gene>
    <name evidence="1" type="ORF">J4709_19845</name>
</gene>
<name>A0ABS3RSX9_9ACTN</name>